<keyword evidence="1" id="KW-0732">Signal</keyword>
<dbReference type="AlphaFoldDB" id="A0A2S7UWQ7"/>
<dbReference type="Pfam" id="PF05630">
    <property type="entry name" value="NPP1"/>
    <property type="match status" value="1"/>
</dbReference>
<gene>
    <name evidence="2" type="ORF">BTO11_09910</name>
</gene>
<organism evidence="2 3">
    <name type="scientific">Psychrosphaera saromensis</name>
    <dbReference type="NCBI Taxonomy" id="716813"/>
    <lineage>
        <taxon>Bacteria</taxon>
        <taxon>Pseudomonadati</taxon>
        <taxon>Pseudomonadota</taxon>
        <taxon>Gammaproteobacteria</taxon>
        <taxon>Alteromonadales</taxon>
        <taxon>Pseudoalteromonadaceae</taxon>
        <taxon>Psychrosphaera</taxon>
    </lineage>
</organism>
<dbReference type="PANTHER" id="PTHR33657">
    <property type="entry name" value="DOMAIN PROTEIN, PUTATIVE (AFU_ORTHOLOGUE AFUA_5G00600)-RELATED"/>
    <property type="match status" value="1"/>
</dbReference>
<dbReference type="Proteomes" id="UP000239007">
    <property type="component" value="Unassembled WGS sequence"/>
</dbReference>
<feature type="chain" id="PRO_5015492590" evidence="1">
    <location>
        <begin position="24"/>
        <end position="268"/>
    </location>
</feature>
<dbReference type="OrthoDB" id="4274514at2"/>
<evidence type="ECO:0000256" key="1">
    <source>
        <dbReference type="SAM" id="SignalP"/>
    </source>
</evidence>
<accession>A0A2S7UWQ7</accession>
<feature type="signal peptide" evidence="1">
    <location>
        <begin position="1"/>
        <end position="23"/>
    </location>
</feature>
<dbReference type="EMBL" id="MSCH01000003">
    <property type="protein sequence ID" value="PQJ53942.1"/>
    <property type="molecule type" value="Genomic_DNA"/>
</dbReference>
<proteinExistence type="predicted"/>
<dbReference type="RefSeq" id="WP_105052446.1">
    <property type="nucleotide sequence ID" value="NZ_BMYG01000012.1"/>
</dbReference>
<reference evidence="2 3" key="1">
    <citation type="submission" date="2016-12" db="EMBL/GenBank/DDBJ databases">
        <title>Diversity of luminous bacteria.</title>
        <authorList>
            <person name="Yoshizawa S."/>
            <person name="Kogure K."/>
        </authorList>
    </citation>
    <scope>NUCLEOTIDE SEQUENCE [LARGE SCALE GENOMIC DNA]</scope>
    <source>
        <strain evidence="2 3">SA4-48</strain>
    </source>
</reference>
<comment type="caution">
    <text evidence="2">The sequence shown here is derived from an EMBL/GenBank/DDBJ whole genome shotgun (WGS) entry which is preliminary data.</text>
</comment>
<dbReference type="InterPro" id="IPR008701">
    <property type="entry name" value="NPP1"/>
</dbReference>
<dbReference type="PIRSF" id="PIRSF029958">
    <property type="entry name" value="Necrosis-inducing_protein"/>
    <property type="match status" value="1"/>
</dbReference>
<evidence type="ECO:0000313" key="2">
    <source>
        <dbReference type="EMBL" id="PQJ53942.1"/>
    </source>
</evidence>
<sequence length="268" mass="29481">MKLFNVFLVPVVMLSIISVSSYAQDFSRLDKALPASGIINYKINHPAIDYDSDGCLPSAGISRTGEQNGGLSASGSITGGCRSSNFNSSSNTLHRYACTFSNSDEYCVHFYALYFEKDQATIFGGGHRHDWEYVAIWSKNDETTHASYSAHGDLYTKEAAGLEKKDGTRIKFVYHKDGLLTHAMRFATSGEQAENPYGDFFAPVIISWYEVTGDGVSNSQMRNLLNSYDYGSATIPLKDSRFLTNINQNLPSGYPTFTNADVLASQAN</sequence>
<name>A0A2S7UWQ7_9GAMM</name>
<evidence type="ECO:0000313" key="3">
    <source>
        <dbReference type="Proteomes" id="UP000239007"/>
    </source>
</evidence>
<protein>
    <submittedName>
        <fullName evidence="2">Sugar-binding protein</fullName>
    </submittedName>
</protein>
<keyword evidence="3" id="KW-1185">Reference proteome</keyword>
<dbReference type="PANTHER" id="PTHR33657:SF6">
    <property type="entry name" value="SECRETED PROTEIN"/>
    <property type="match status" value="1"/>
</dbReference>